<dbReference type="Gene3D" id="3.10.180.10">
    <property type="entry name" value="2,3-Dihydroxybiphenyl 1,2-Dioxygenase, domain 1"/>
    <property type="match status" value="2"/>
</dbReference>
<dbReference type="Proteomes" id="UP001202831">
    <property type="component" value="Unassembled WGS sequence"/>
</dbReference>
<dbReference type="EMBL" id="JAKIKT010000018">
    <property type="protein sequence ID" value="MCL2916610.1"/>
    <property type="molecule type" value="Genomic_DNA"/>
</dbReference>
<sequence>MASEQNPLGLMGIEFTEFATTDTDFMHQVFIDFGFSMLKKAKDKEIYYYKQNDINFLLNRERAGFSAEFAKSHGPAICSMGWRVEDAEFAFKTAVERGAKPANDCHKDMPYPAIYGIGDSLIYFIDTFGPDNNIYTTDFEDLAKPQIVADKGFMEVDHLTNNVYKGTMEHWAKFYKEIFGFTEVRYFDISGVQTALLSYALRSPDGSFCIPINEGKGNDSNQIDEYLREYDGPGVQHLAFRSRDIVGSLDAMEGTSIETLDIIPEYYDTIFDKVPQVTEDRDRIKHHQILVDGDDSGYLLQIFTKNLFGPIFIEIIQRKNNLGFGEGNFQALFESIERDQMKRGVL</sequence>
<evidence type="ECO:0000259" key="6">
    <source>
        <dbReference type="PROSITE" id="PS51819"/>
    </source>
</evidence>
<keyword evidence="7" id="KW-0223">Dioxygenase</keyword>
<feature type="domain" description="VOC" evidence="6">
    <location>
        <begin position="12"/>
        <end position="127"/>
    </location>
</feature>
<dbReference type="Pfam" id="PF14696">
    <property type="entry name" value="Glyoxalase_5"/>
    <property type="match status" value="1"/>
</dbReference>
<dbReference type="EC" id="1.13.11.27" evidence="7"/>
<dbReference type="InterPro" id="IPR029068">
    <property type="entry name" value="Glyas_Bleomycin-R_OHBP_Dase"/>
</dbReference>
<dbReference type="InterPro" id="IPR005956">
    <property type="entry name" value="4OHPhenylPyrv_dOase"/>
</dbReference>
<keyword evidence="5" id="KW-0408">Iron</keyword>
<gene>
    <name evidence="7" type="primary">hppD</name>
    <name evidence="7" type="ORF">L2725_23010</name>
</gene>
<evidence type="ECO:0000256" key="4">
    <source>
        <dbReference type="ARBA" id="ARBA00022737"/>
    </source>
</evidence>
<dbReference type="PROSITE" id="PS51819">
    <property type="entry name" value="VOC"/>
    <property type="match status" value="2"/>
</dbReference>
<keyword evidence="8" id="KW-1185">Reference proteome</keyword>
<keyword evidence="7" id="KW-0560">Oxidoreductase</keyword>
<feature type="domain" description="VOC" evidence="6">
    <location>
        <begin position="155"/>
        <end position="305"/>
    </location>
</feature>
<dbReference type="InterPro" id="IPR004360">
    <property type="entry name" value="Glyas_Fos-R_dOase_dom"/>
</dbReference>
<organism evidence="7 8">
    <name type="scientific">Shewanella corallii</name>
    <dbReference type="NCBI Taxonomy" id="560080"/>
    <lineage>
        <taxon>Bacteria</taxon>
        <taxon>Pseudomonadati</taxon>
        <taxon>Pseudomonadota</taxon>
        <taxon>Gammaproteobacteria</taxon>
        <taxon>Alteromonadales</taxon>
        <taxon>Shewanellaceae</taxon>
        <taxon>Shewanella</taxon>
    </lineage>
</organism>
<evidence type="ECO:0000256" key="2">
    <source>
        <dbReference type="ARBA" id="ARBA00005877"/>
    </source>
</evidence>
<reference evidence="7 8" key="1">
    <citation type="submission" date="2022-01" db="EMBL/GenBank/DDBJ databases">
        <title>Whole genome-based taxonomy of the Shewanellaceae.</title>
        <authorList>
            <person name="Martin-Rodriguez A.J."/>
        </authorList>
    </citation>
    <scope>NUCLEOTIDE SEQUENCE [LARGE SCALE GENOMIC DNA]</scope>
    <source>
        <strain evidence="7 8">DSM 21332</strain>
    </source>
</reference>
<proteinExistence type="inferred from homology"/>
<evidence type="ECO:0000256" key="1">
    <source>
        <dbReference type="ARBA" id="ARBA00001962"/>
    </source>
</evidence>
<dbReference type="PIRSF" id="PIRSF009283">
    <property type="entry name" value="HPP_dOase"/>
    <property type="match status" value="1"/>
</dbReference>
<keyword evidence="3" id="KW-0479">Metal-binding</keyword>
<comment type="cofactor">
    <cofactor evidence="1">
        <name>Fe cation</name>
        <dbReference type="ChEBI" id="CHEBI:24875"/>
    </cofactor>
</comment>
<comment type="caution">
    <text evidence="7">The sequence shown here is derived from an EMBL/GenBank/DDBJ whole genome shotgun (WGS) entry which is preliminary data.</text>
</comment>
<accession>A0ABT0NEQ3</accession>
<evidence type="ECO:0000256" key="5">
    <source>
        <dbReference type="ARBA" id="ARBA00023004"/>
    </source>
</evidence>
<name>A0ABT0NEQ3_9GAMM</name>
<dbReference type="GO" id="GO:0003868">
    <property type="term" value="F:4-hydroxyphenylpyruvate dioxygenase activity"/>
    <property type="evidence" value="ECO:0007669"/>
    <property type="project" value="UniProtKB-EC"/>
</dbReference>
<dbReference type="CDD" id="cd08342">
    <property type="entry name" value="HPPD_N_like"/>
    <property type="match status" value="1"/>
</dbReference>
<dbReference type="PANTHER" id="PTHR11959:SF1">
    <property type="entry name" value="4-HYDROXYPHENYLPYRUVATE DIOXYGENASE"/>
    <property type="match status" value="1"/>
</dbReference>
<dbReference type="InterPro" id="IPR037523">
    <property type="entry name" value="VOC_core"/>
</dbReference>
<evidence type="ECO:0000313" key="7">
    <source>
        <dbReference type="EMBL" id="MCL2916610.1"/>
    </source>
</evidence>
<dbReference type="InterPro" id="IPR041735">
    <property type="entry name" value="4OHPhenylPyrv_dOase_C"/>
</dbReference>
<dbReference type="Pfam" id="PF00903">
    <property type="entry name" value="Glyoxalase"/>
    <property type="match status" value="1"/>
</dbReference>
<keyword evidence="4" id="KW-0677">Repeat</keyword>
<dbReference type="PANTHER" id="PTHR11959">
    <property type="entry name" value="4-HYDROXYPHENYLPYRUVATE DIOXYGENASE"/>
    <property type="match status" value="1"/>
</dbReference>
<dbReference type="InterPro" id="IPR041736">
    <property type="entry name" value="4OHPhenylPyrv_dOase_N"/>
</dbReference>
<dbReference type="RefSeq" id="WP_249251119.1">
    <property type="nucleotide sequence ID" value="NZ_JAKIKT010000018.1"/>
</dbReference>
<comment type="similarity">
    <text evidence="2">Belongs to the 4HPPD family.</text>
</comment>
<dbReference type="NCBIfam" id="TIGR01263">
    <property type="entry name" value="4HPPD"/>
    <property type="match status" value="1"/>
</dbReference>
<evidence type="ECO:0000256" key="3">
    <source>
        <dbReference type="ARBA" id="ARBA00022723"/>
    </source>
</evidence>
<evidence type="ECO:0000313" key="8">
    <source>
        <dbReference type="Proteomes" id="UP001202831"/>
    </source>
</evidence>
<protein>
    <submittedName>
        <fullName evidence="7">4-hydroxyphenylpyruvate dioxygenase</fullName>
        <ecNumber evidence="7">1.13.11.27</ecNumber>
    </submittedName>
</protein>
<dbReference type="SUPFAM" id="SSF54593">
    <property type="entry name" value="Glyoxalase/Bleomycin resistance protein/Dihydroxybiphenyl dioxygenase"/>
    <property type="match status" value="1"/>
</dbReference>
<dbReference type="CDD" id="cd07250">
    <property type="entry name" value="HPPD_C_like"/>
    <property type="match status" value="1"/>
</dbReference>